<dbReference type="SUPFAM" id="SSF55961">
    <property type="entry name" value="Bet v1-like"/>
    <property type="match status" value="1"/>
</dbReference>
<dbReference type="Gene3D" id="3.30.530.20">
    <property type="match status" value="1"/>
</dbReference>
<sequence length="156" mass="17079">MTAVRLAHSWRVDAAPETVFAHLSDPYSYLGLSPLLVEVRDVRPGADEQGPLTDYVAVERFRFLGVLRWDNPIRVRMRATAPGLVRQSVVSPGGVRLESTVRLTPDGEGTLVDEEIELTAAAPLRRFAAGQARSVQLHRAGELTRRMARPGPSLAA</sequence>
<gene>
    <name evidence="1" type="ORF">Cba03nite_75460</name>
</gene>
<dbReference type="CDD" id="cd07812">
    <property type="entry name" value="SRPBCC"/>
    <property type="match status" value="1"/>
</dbReference>
<dbReference type="EMBL" id="BONF01000062">
    <property type="protein sequence ID" value="GIF86197.1"/>
    <property type="molecule type" value="Genomic_DNA"/>
</dbReference>
<dbReference type="Proteomes" id="UP000601223">
    <property type="component" value="Unassembled WGS sequence"/>
</dbReference>
<protein>
    <recommendedName>
        <fullName evidence="3">SRPBCC family protein</fullName>
    </recommendedName>
</protein>
<evidence type="ECO:0000313" key="2">
    <source>
        <dbReference type="Proteomes" id="UP000601223"/>
    </source>
</evidence>
<dbReference type="InterPro" id="IPR023393">
    <property type="entry name" value="START-like_dom_sf"/>
</dbReference>
<organism evidence="1 2">
    <name type="scientific">Catellatospora bangladeshensis</name>
    <dbReference type="NCBI Taxonomy" id="310355"/>
    <lineage>
        <taxon>Bacteria</taxon>
        <taxon>Bacillati</taxon>
        <taxon>Actinomycetota</taxon>
        <taxon>Actinomycetes</taxon>
        <taxon>Micromonosporales</taxon>
        <taxon>Micromonosporaceae</taxon>
        <taxon>Catellatospora</taxon>
    </lineage>
</organism>
<reference evidence="1 2" key="1">
    <citation type="submission" date="2021-01" db="EMBL/GenBank/DDBJ databases">
        <title>Whole genome shotgun sequence of Catellatospora bangladeshensis NBRC 107357.</title>
        <authorList>
            <person name="Komaki H."/>
            <person name="Tamura T."/>
        </authorList>
    </citation>
    <scope>NUCLEOTIDE SEQUENCE [LARGE SCALE GENOMIC DNA]</scope>
    <source>
        <strain evidence="1 2">NBRC 107357</strain>
    </source>
</reference>
<dbReference type="Pfam" id="PF10604">
    <property type="entry name" value="Polyketide_cyc2"/>
    <property type="match status" value="1"/>
</dbReference>
<dbReference type="AlphaFoldDB" id="A0A8J3JSN7"/>
<comment type="caution">
    <text evidence="1">The sequence shown here is derived from an EMBL/GenBank/DDBJ whole genome shotgun (WGS) entry which is preliminary data.</text>
</comment>
<dbReference type="InterPro" id="IPR019587">
    <property type="entry name" value="Polyketide_cyclase/dehydratase"/>
</dbReference>
<evidence type="ECO:0008006" key="3">
    <source>
        <dbReference type="Google" id="ProtNLM"/>
    </source>
</evidence>
<keyword evidence="2" id="KW-1185">Reference proteome</keyword>
<evidence type="ECO:0000313" key="1">
    <source>
        <dbReference type="EMBL" id="GIF86197.1"/>
    </source>
</evidence>
<name>A0A8J3JSN7_9ACTN</name>
<proteinExistence type="predicted"/>
<dbReference type="RefSeq" id="WP_203757027.1">
    <property type="nucleotide sequence ID" value="NZ_BONF01000062.1"/>
</dbReference>
<accession>A0A8J3JSN7</accession>